<keyword evidence="9" id="KW-0812">Transmembrane</keyword>
<dbReference type="InterPro" id="IPR036890">
    <property type="entry name" value="HATPase_C_sf"/>
</dbReference>
<keyword evidence="7" id="KW-0067">ATP-binding</keyword>
<dbReference type="EMBL" id="FMYH01000001">
    <property type="protein sequence ID" value="SDB89701.1"/>
    <property type="molecule type" value="Genomic_DNA"/>
</dbReference>
<keyword evidence="12" id="KW-1185">Reference proteome</keyword>
<dbReference type="InterPro" id="IPR011712">
    <property type="entry name" value="Sig_transdc_His_kin_sub3_dim/P"/>
</dbReference>
<dbReference type="GO" id="GO:0005524">
    <property type="term" value="F:ATP binding"/>
    <property type="evidence" value="ECO:0007669"/>
    <property type="project" value="UniProtKB-KW"/>
</dbReference>
<gene>
    <name evidence="11" type="ORF">SAMN05216410_0771</name>
</gene>
<feature type="transmembrane region" description="Helical" evidence="9">
    <location>
        <begin position="80"/>
        <end position="100"/>
    </location>
</feature>
<accession>A0A1G6H656</accession>
<feature type="transmembrane region" description="Helical" evidence="9">
    <location>
        <begin position="46"/>
        <end position="73"/>
    </location>
</feature>
<proteinExistence type="predicted"/>
<comment type="catalytic activity">
    <reaction evidence="1">
        <text>ATP + protein L-histidine = ADP + protein N-phospho-L-histidine.</text>
        <dbReference type="EC" id="2.7.13.3"/>
    </reaction>
</comment>
<keyword evidence="5" id="KW-0547">Nucleotide-binding</keyword>
<evidence type="ECO:0000256" key="3">
    <source>
        <dbReference type="ARBA" id="ARBA00022553"/>
    </source>
</evidence>
<evidence type="ECO:0000256" key="7">
    <source>
        <dbReference type="ARBA" id="ARBA00022840"/>
    </source>
</evidence>
<evidence type="ECO:0000256" key="4">
    <source>
        <dbReference type="ARBA" id="ARBA00022679"/>
    </source>
</evidence>
<keyword evidence="3" id="KW-0597">Phosphoprotein</keyword>
<feature type="transmembrane region" description="Helical" evidence="9">
    <location>
        <begin position="112"/>
        <end position="135"/>
    </location>
</feature>
<keyword evidence="9" id="KW-1133">Transmembrane helix</keyword>
<evidence type="ECO:0000259" key="10">
    <source>
        <dbReference type="Pfam" id="PF07730"/>
    </source>
</evidence>
<dbReference type="CDD" id="cd16917">
    <property type="entry name" value="HATPase_UhpB-NarQ-NarX-like"/>
    <property type="match status" value="1"/>
</dbReference>
<dbReference type="InterPro" id="IPR050482">
    <property type="entry name" value="Sensor_HK_TwoCompSys"/>
</dbReference>
<sequence>MALLVVLYVMMFSNFFFLPHTFDRVLVVAAVSFVAVGWCLRWPVPVALIIVACFGFSLLAGGPAVVAAVAVAMRRRPWEIVGVGVLWVAVAARLVLRGSYYLGVGRNNGWSLLASTLVLLVVIAYGACVVAGWYIGSRGARIASLQARAEAIEREQAERIEKARTAERTRIAREMHDVLAHRISLVAIHSGALAYRTDLTPEQVRVAATTVQESAHLALAELREVLGILRDTSVEPGSPDRPQPTLATLDDLLAETREAGTPVTLTADAATADLLPTLGASTSRHAYRILQEALTNARKHAPGAAVEVKITGTPGDRLELVVHNAIASPAGAVGDVATPGLGLVGLAERAALAGGALTAGEDAGQFTVRAWLPWAT</sequence>
<dbReference type="Proteomes" id="UP000199039">
    <property type="component" value="Unassembled WGS sequence"/>
</dbReference>
<dbReference type="SUPFAM" id="SSF55874">
    <property type="entry name" value="ATPase domain of HSP90 chaperone/DNA topoisomerase II/histidine kinase"/>
    <property type="match status" value="1"/>
</dbReference>
<dbReference type="Gene3D" id="3.30.565.10">
    <property type="entry name" value="Histidine kinase-like ATPase, C-terminal domain"/>
    <property type="match status" value="1"/>
</dbReference>
<keyword evidence="8" id="KW-0902">Two-component regulatory system</keyword>
<dbReference type="GO" id="GO:0000155">
    <property type="term" value="F:phosphorelay sensor kinase activity"/>
    <property type="evidence" value="ECO:0007669"/>
    <property type="project" value="InterPro"/>
</dbReference>
<name>A0A1G6H656_9MICO</name>
<keyword evidence="6 11" id="KW-0418">Kinase</keyword>
<organism evidence="11 12">
    <name type="scientific">Sanguibacter gelidistatuariae</name>
    <dbReference type="NCBI Taxonomy" id="1814289"/>
    <lineage>
        <taxon>Bacteria</taxon>
        <taxon>Bacillati</taxon>
        <taxon>Actinomycetota</taxon>
        <taxon>Actinomycetes</taxon>
        <taxon>Micrococcales</taxon>
        <taxon>Sanguibacteraceae</taxon>
        <taxon>Sanguibacter</taxon>
    </lineage>
</organism>
<evidence type="ECO:0000313" key="11">
    <source>
        <dbReference type="EMBL" id="SDB89701.1"/>
    </source>
</evidence>
<dbReference type="EC" id="2.7.13.3" evidence="2"/>
<evidence type="ECO:0000256" key="8">
    <source>
        <dbReference type="ARBA" id="ARBA00023012"/>
    </source>
</evidence>
<evidence type="ECO:0000256" key="6">
    <source>
        <dbReference type="ARBA" id="ARBA00022777"/>
    </source>
</evidence>
<evidence type="ECO:0000256" key="1">
    <source>
        <dbReference type="ARBA" id="ARBA00000085"/>
    </source>
</evidence>
<dbReference type="PANTHER" id="PTHR24421:SF10">
    <property type="entry name" value="NITRATE_NITRITE SENSOR PROTEIN NARQ"/>
    <property type="match status" value="1"/>
</dbReference>
<dbReference type="GO" id="GO:0046983">
    <property type="term" value="F:protein dimerization activity"/>
    <property type="evidence" value="ECO:0007669"/>
    <property type="project" value="InterPro"/>
</dbReference>
<dbReference type="Pfam" id="PF07730">
    <property type="entry name" value="HisKA_3"/>
    <property type="match status" value="1"/>
</dbReference>
<feature type="domain" description="Signal transduction histidine kinase subgroup 3 dimerisation and phosphoacceptor" evidence="10">
    <location>
        <begin position="167"/>
        <end position="232"/>
    </location>
</feature>
<dbReference type="GO" id="GO:0016020">
    <property type="term" value="C:membrane"/>
    <property type="evidence" value="ECO:0007669"/>
    <property type="project" value="InterPro"/>
</dbReference>
<reference evidence="11 12" key="1">
    <citation type="submission" date="2016-09" db="EMBL/GenBank/DDBJ databases">
        <authorList>
            <person name="Capua I."/>
            <person name="De Benedictis P."/>
            <person name="Joannis T."/>
            <person name="Lombin L.H."/>
            <person name="Cattoli G."/>
        </authorList>
    </citation>
    <scope>NUCLEOTIDE SEQUENCE [LARGE SCALE GENOMIC DNA]</scope>
    <source>
        <strain evidence="11 12">ISLP-3</strain>
    </source>
</reference>
<evidence type="ECO:0000256" key="2">
    <source>
        <dbReference type="ARBA" id="ARBA00012438"/>
    </source>
</evidence>
<dbReference type="PANTHER" id="PTHR24421">
    <property type="entry name" value="NITRATE/NITRITE SENSOR PROTEIN NARX-RELATED"/>
    <property type="match status" value="1"/>
</dbReference>
<keyword evidence="4" id="KW-0808">Transferase</keyword>
<protein>
    <recommendedName>
        <fullName evidence="2">histidine kinase</fullName>
        <ecNumber evidence="2">2.7.13.3</ecNumber>
    </recommendedName>
</protein>
<keyword evidence="9" id="KW-0472">Membrane</keyword>
<dbReference type="STRING" id="1814289.SAMN05216410_0771"/>
<evidence type="ECO:0000256" key="9">
    <source>
        <dbReference type="SAM" id="Phobius"/>
    </source>
</evidence>
<dbReference type="Gene3D" id="1.20.5.1930">
    <property type="match status" value="1"/>
</dbReference>
<evidence type="ECO:0000256" key="5">
    <source>
        <dbReference type="ARBA" id="ARBA00022741"/>
    </source>
</evidence>
<dbReference type="AlphaFoldDB" id="A0A1G6H656"/>
<evidence type="ECO:0000313" key="12">
    <source>
        <dbReference type="Proteomes" id="UP000199039"/>
    </source>
</evidence>